<keyword evidence="3" id="KW-0732">Signal</keyword>
<organism evidence="11 12">
    <name type="scientific">Xenopus laevis</name>
    <name type="common">African clawed frog</name>
    <dbReference type="NCBI Taxonomy" id="8355"/>
    <lineage>
        <taxon>Eukaryota</taxon>
        <taxon>Metazoa</taxon>
        <taxon>Chordata</taxon>
        <taxon>Craniata</taxon>
        <taxon>Vertebrata</taxon>
        <taxon>Euteleostomi</taxon>
        <taxon>Amphibia</taxon>
        <taxon>Batrachia</taxon>
        <taxon>Anura</taxon>
        <taxon>Pipoidea</taxon>
        <taxon>Pipidae</taxon>
        <taxon>Xenopodinae</taxon>
        <taxon>Xenopus</taxon>
        <taxon>Xenopus</taxon>
    </lineage>
</organism>
<dbReference type="KEGG" id="xla:108707821"/>
<evidence type="ECO:0000256" key="9">
    <source>
        <dbReference type="SAM" id="Phobius"/>
    </source>
</evidence>
<evidence type="ECO:0000259" key="10">
    <source>
        <dbReference type="PROSITE" id="PS50835"/>
    </source>
</evidence>
<dbReference type="SMART" id="SM00408">
    <property type="entry name" value="IGc2"/>
    <property type="match status" value="1"/>
</dbReference>
<dbReference type="SUPFAM" id="SSF48726">
    <property type="entry name" value="Immunoglobulin"/>
    <property type="match status" value="2"/>
</dbReference>
<evidence type="ECO:0000256" key="4">
    <source>
        <dbReference type="ARBA" id="ARBA00022989"/>
    </source>
</evidence>
<evidence type="ECO:0000256" key="7">
    <source>
        <dbReference type="ARBA" id="ARBA00023319"/>
    </source>
</evidence>
<dbReference type="InterPro" id="IPR003598">
    <property type="entry name" value="Ig_sub2"/>
</dbReference>
<evidence type="ECO:0000256" key="3">
    <source>
        <dbReference type="ARBA" id="ARBA00022729"/>
    </source>
</evidence>
<dbReference type="InterPro" id="IPR036179">
    <property type="entry name" value="Ig-like_dom_sf"/>
</dbReference>
<feature type="domain" description="Ig-like" evidence="10">
    <location>
        <begin position="153"/>
        <end position="239"/>
    </location>
</feature>
<dbReference type="EMBL" id="CM004468">
    <property type="protein sequence ID" value="OCT93638.1"/>
    <property type="molecule type" value="Genomic_DNA"/>
</dbReference>
<keyword evidence="7" id="KW-0393">Immunoglobulin domain</keyword>
<dbReference type="PANTHER" id="PTHR44699">
    <property type="entry name" value="IMMUNOGLOBULIN SUPERFAMILY MEMBER 11"/>
    <property type="match status" value="1"/>
</dbReference>
<evidence type="ECO:0000256" key="1">
    <source>
        <dbReference type="ARBA" id="ARBA00004479"/>
    </source>
</evidence>
<name>A0A974DKG5_XENLA</name>
<feature type="compositionally biased region" description="Polar residues" evidence="8">
    <location>
        <begin position="382"/>
        <end position="397"/>
    </location>
</feature>
<dbReference type="OMA" id="CKGSSSW"/>
<dbReference type="InterPro" id="IPR042758">
    <property type="entry name" value="IGSF11"/>
</dbReference>
<dbReference type="AlphaFoldDB" id="A0A974DKG5"/>
<dbReference type="InterPro" id="IPR007110">
    <property type="entry name" value="Ig-like_dom"/>
</dbReference>
<dbReference type="InterPro" id="IPR003599">
    <property type="entry name" value="Ig_sub"/>
</dbReference>
<evidence type="ECO:0000256" key="8">
    <source>
        <dbReference type="SAM" id="MobiDB-lite"/>
    </source>
</evidence>
<dbReference type="SMART" id="SM00409">
    <property type="entry name" value="IG"/>
    <property type="match status" value="2"/>
</dbReference>
<accession>A0A974DKG5</accession>
<feature type="region of interest" description="Disordered" evidence="8">
    <location>
        <begin position="382"/>
        <end position="409"/>
    </location>
</feature>
<evidence type="ECO:0000256" key="6">
    <source>
        <dbReference type="ARBA" id="ARBA00023157"/>
    </source>
</evidence>
<dbReference type="PANTHER" id="PTHR44699:SF1">
    <property type="entry name" value="IMMUNOGLOBULIN SUPERFAMILY MEMBER 11"/>
    <property type="match status" value="1"/>
</dbReference>
<dbReference type="Gene3D" id="2.60.40.10">
    <property type="entry name" value="Immunoglobulins"/>
    <property type="match status" value="2"/>
</dbReference>
<feature type="domain" description="Ig-like" evidence="10">
    <location>
        <begin position="27"/>
        <end position="137"/>
    </location>
</feature>
<dbReference type="GO" id="GO:0098742">
    <property type="term" value="P:cell-cell adhesion via plasma-membrane adhesion molecules"/>
    <property type="evidence" value="ECO:0007669"/>
    <property type="project" value="TreeGrafter"/>
</dbReference>
<evidence type="ECO:0000313" key="11">
    <source>
        <dbReference type="EMBL" id="OCT93638.1"/>
    </source>
</evidence>
<feature type="transmembrane region" description="Helical" evidence="9">
    <location>
        <begin position="248"/>
        <end position="274"/>
    </location>
</feature>
<evidence type="ECO:0000313" key="12">
    <source>
        <dbReference type="Proteomes" id="UP000694892"/>
    </source>
</evidence>
<reference evidence="12" key="1">
    <citation type="journal article" date="2016" name="Nature">
        <title>Genome evolution in the allotetraploid frog Xenopus laevis.</title>
        <authorList>
            <person name="Session A.M."/>
            <person name="Uno Y."/>
            <person name="Kwon T."/>
            <person name="Chapman J.A."/>
            <person name="Toyoda A."/>
            <person name="Takahashi S."/>
            <person name="Fukui A."/>
            <person name="Hikosaka A."/>
            <person name="Suzuki A."/>
            <person name="Kondo M."/>
            <person name="van Heeringen S.J."/>
            <person name="Quigley I."/>
            <person name="Heinz S."/>
            <person name="Ogino H."/>
            <person name="Ochi H."/>
            <person name="Hellsten U."/>
            <person name="Lyons J.B."/>
            <person name="Simakov O."/>
            <person name="Putnam N."/>
            <person name="Stites J."/>
            <person name="Kuroki Y."/>
            <person name="Tanaka T."/>
            <person name="Michiue T."/>
            <person name="Watanabe M."/>
            <person name="Bogdanovic O."/>
            <person name="Lister R."/>
            <person name="Georgiou G."/>
            <person name="Paranjpe S.S."/>
            <person name="van Kruijsbergen I."/>
            <person name="Shu S."/>
            <person name="Carlson J."/>
            <person name="Kinoshita T."/>
            <person name="Ohta Y."/>
            <person name="Mawaribuchi S."/>
            <person name="Jenkins J."/>
            <person name="Grimwood J."/>
            <person name="Schmutz J."/>
            <person name="Mitros T."/>
            <person name="Mozaffari S.V."/>
            <person name="Suzuki Y."/>
            <person name="Haramoto Y."/>
            <person name="Yamamoto T.S."/>
            <person name="Takagi C."/>
            <person name="Heald R."/>
            <person name="Miller K."/>
            <person name="Haudenschild C."/>
            <person name="Kitzman J."/>
            <person name="Nakayama T."/>
            <person name="Izutsu Y."/>
            <person name="Robert J."/>
            <person name="Fortriede J."/>
            <person name="Burns K."/>
            <person name="Lotay V."/>
            <person name="Karimi K."/>
            <person name="Yasuoka Y."/>
            <person name="Dichmann D.S."/>
            <person name="Flajnik M.F."/>
            <person name="Houston D.W."/>
            <person name="Shendure J."/>
            <person name="DuPasquier L."/>
            <person name="Vize P.D."/>
            <person name="Zorn A.M."/>
            <person name="Ito M."/>
            <person name="Marcotte E.M."/>
            <person name="Wallingford J.B."/>
            <person name="Ito Y."/>
            <person name="Asashima M."/>
            <person name="Ueno N."/>
            <person name="Matsuda Y."/>
            <person name="Veenstra G.J."/>
            <person name="Fujiyama A."/>
            <person name="Harland R.M."/>
            <person name="Taira M."/>
            <person name="Rokhsar D.S."/>
        </authorList>
    </citation>
    <scope>NUCLEOTIDE SEQUENCE [LARGE SCALE GENOMIC DNA]</scope>
    <source>
        <strain evidence="12">J</strain>
    </source>
</reference>
<evidence type="ECO:0000256" key="2">
    <source>
        <dbReference type="ARBA" id="ARBA00022692"/>
    </source>
</evidence>
<sequence>MRMKNQKFVQKVESKFCFSYWSAGLATALQVIMEKENIQVARGQSAALFCSFTTSAALTNLNIIWTVTPLSNANQPEQIIIYQGGQVFTNAAQFHGRVGFMHTMPNTNASIYINNTQLSDTGTYQCMVNNLPDRAIRNIGVVGFTVLVPPSDPRCSIQGSLDIGSDITLACSSEEGIPRPTYLWEKLDNTHGLPALVAQDQFQGTVLLKNISTASSGRYQCVSSNLMGASTCLIDLQIVAPKHQSVSLIAGAIAAGVLVLILCIVVMAVGLFYWRNKHKEEEEEIPNEIREDDLPPKCSSTTKVYHPDASFSEQDTLTSTNTYNGNYWNSTKSNYSTGSYVHYNCNGCRQSTSRSVTGPIRLAYANGGQPPPGPPKTLVVTANTAPSPKTGSRSNGTVGRKAKPSQTRSYAVSQATLERIGGVPVMVPAQSRAGSLV</sequence>
<dbReference type="GO" id="GO:0005911">
    <property type="term" value="C:cell-cell junction"/>
    <property type="evidence" value="ECO:0007669"/>
    <property type="project" value="TreeGrafter"/>
</dbReference>
<dbReference type="InterPro" id="IPR013783">
    <property type="entry name" value="Ig-like_fold"/>
</dbReference>
<dbReference type="GO" id="GO:0016020">
    <property type="term" value="C:membrane"/>
    <property type="evidence" value="ECO:0007669"/>
    <property type="project" value="UniProtKB-SubCell"/>
</dbReference>
<protein>
    <recommendedName>
        <fullName evidence="10">Ig-like domain-containing protein</fullName>
    </recommendedName>
</protein>
<dbReference type="FunFam" id="2.60.40.10:FF:000095">
    <property type="entry name" value="immunoglobulin superfamily member 11 isoform X1"/>
    <property type="match status" value="1"/>
</dbReference>
<keyword evidence="4 9" id="KW-1133">Transmembrane helix</keyword>
<keyword evidence="2 9" id="KW-0812">Transmembrane</keyword>
<keyword evidence="5 9" id="KW-0472">Membrane</keyword>
<dbReference type="OrthoDB" id="9932831at2759"/>
<evidence type="ECO:0000256" key="5">
    <source>
        <dbReference type="ARBA" id="ARBA00023136"/>
    </source>
</evidence>
<comment type="subcellular location">
    <subcellularLocation>
        <location evidence="1">Membrane</location>
        <topology evidence="1">Single-pass type I membrane protein</topology>
    </subcellularLocation>
</comment>
<dbReference type="Pfam" id="PF13927">
    <property type="entry name" value="Ig_3"/>
    <property type="match status" value="1"/>
</dbReference>
<dbReference type="Pfam" id="PF07686">
    <property type="entry name" value="V-set"/>
    <property type="match status" value="1"/>
</dbReference>
<dbReference type="PROSITE" id="PS50835">
    <property type="entry name" value="IG_LIKE"/>
    <property type="match status" value="2"/>
</dbReference>
<gene>
    <name evidence="11" type="ORF">XELAEV_18011313mg</name>
</gene>
<keyword evidence="6" id="KW-1015">Disulfide bond</keyword>
<proteinExistence type="predicted"/>
<dbReference type="InterPro" id="IPR013106">
    <property type="entry name" value="Ig_V-set"/>
</dbReference>
<dbReference type="Proteomes" id="UP000694892">
    <property type="component" value="Chromosome 2L"/>
</dbReference>